<feature type="signal peptide" evidence="2">
    <location>
        <begin position="1"/>
        <end position="20"/>
    </location>
</feature>
<feature type="compositionally biased region" description="Pro residues" evidence="1">
    <location>
        <begin position="261"/>
        <end position="274"/>
    </location>
</feature>
<dbReference type="EMBL" id="SPLM01000109">
    <property type="protein sequence ID" value="TMW59304.1"/>
    <property type="molecule type" value="Genomic_DNA"/>
</dbReference>
<evidence type="ECO:0000256" key="2">
    <source>
        <dbReference type="SAM" id="SignalP"/>
    </source>
</evidence>
<accession>A0A8K1C9Q2</accession>
<gene>
    <name evidence="3" type="ORF">Poli38472_004373</name>
</gene>
<dbReference type="AlphaFoldDB" id="A0A8K1C9Q2"/>
<evidence type="ECO:0000256" key="1">
    <source>
        <dbReference type="SAM" id="MobiDB-lite"/>
    </source>
</evidence>
<reference evidence="3" key="1">
    <citation type="submission" date="2019-03" db="EMBL/GenBank/DDBJ databases">
        <title>Long read genome sequence of the mycoparasitic Pythium oligandrum ATCC 38472 isolated from sugarbeet rhizosphere.</title>
        <authorList>
            <person name="Gaulin E."/>
        </authorList>
    </citation>
    <scope>NUCLEOTIDE SEQUENCE</scope>
    <source>
        <strain evidence="3">ATCC 38472_TT</strain>
    </source>
</reference>
<keyword evidence="2" id="KW-0732">Signal</keyword>
<dbReference type="Proteomes" id="UP000794436">
    <property type="component" value="Unassembled WGS sequence"/>
</dbReference>
<proteinExistence type="predicted"/>
<feature type="chain" id="PRO_5035459418" evidence="2">
    <location>
        <begin position="21"/>
        <end position="301"/>
    </location>
</feature>
<evidence type="ECO:0000313" key="4">
    <source>
        <dbReference type="Proteomes" id="UP000794436"/>
    </source>
</evidence>
<evidence type="ECO:0000313" key="3">
    <source>
        <dbReference type="EMBL" id="TMW59304.1"/>
    </source>
</evidence>
<feature type="region of interest" description="Disordered" evidence="1">
    <location>
        <begin position="261"/>
        <end position="280"/>
    </location>
</feature>
<name>A0A8K1C9Q2_PYTOL</name>
<comment type="caution">
    <text evidence="3">The sequence shown here is derived from an EMBL/GenBank/DDBJ whole genome shotgun (WGS) entry which is preliminary data.</text>
</comment>
<protein>
    <submittedName>
        <fullName evidence="3">Uncharacterized protein</fullName>
    </submittedName>
</protein>
<keyword evidence="4" id="KW-1185">Reference proteome</keyword>
<organism evidence="3 4">
    <name type="scientific">Pythium oligandrum</name>
    <name type="common">Mycoparasitic fungus</name>
    <dbReference type="NCBI Taxonomy" id="41045"/>
    <lineage>
        <taxon>Eukaryota</taxon>
        <taxon>Sar</taxon>
        <taxon>Stramenopiles</taxon>
        <taxon>Oomycota</taxon>
        <taxon>Peronosporomycetes</taxon>
        <taxon>Pythiales</taxon>
        <taxon>Pythiaceae</taxon>
        <taxon>Pythium</taxon>
    </lineage>
</organism>
<sequence>MKISGLLSLFSLVYPILTVADVSMGTTFPNFIANFKSPGGGIELCPTGACWDKSFSVEVSRIAEYTPANEVVKMVSSLSTDGSAVWSPLIDDVQGARQTKLSTSLRPFPDAELSGNLLLIATAYPTAQWIQYAGRVISVPAGSIKFSAMLSSWRPAAGNKLILELSVSTTNKMGNDAVPYPSLTSVVGTDGLSKTVTLGGGMYIDLPVLAVAASFGVTTNVPVMPSIEGNKITLQFDYFDGDYLLYDPVMYYTAPATTTPPAPTAGPAPTPTPSPTTLCPSLAPTSGVQVNVHLEVNVNEH</sequence>